<dbReference type="Proteomes" id="UP000271603">
    <property type="component" value="Chromosome"/>
</dbReference>
<dbReference type="STRING" id="61652.AXX16_3050"/>
<dbReference type="GO" id="GO:0019239">
    <property type="term" value="F:deaminase activity"/>
    <property type="evidence" value="ECO:0007669"/>
    <property type="project" value="TreeGrafter"/>
</dbReference>
<dbReference type="AlphaFoldDB" id="A0A3S4HAD4"/>
<dbReference type="InterPro" id="IPR035959">
    <property type="entry name" value="RutC-like_sf"/>
</dbReference>
<dbReference type="RefSeq" id="WP_054306112.1">
    <property type="nucleotide sequence ID" value="NZ_CAMIPJ010000001.1"/>
</dbReference>
<reference evidence="1 2" key="1">
    <citation type="submission" date="2018-12" db="EMBL/GenBank/DDBJ databases">
        <authorList>
            <consortium name="Pathogen Informatics"/>
        </authorList>
    </citation>
    <scope>NUCLEOTIDE SEQUENCE [LARGE SCALE GENOMIC DNA]</scope>
    <source>
        <strain evidence="1 2">NCTC9419</strain>
    </source>
</reference>
<name>A0A3S4HAD4_SERRU</name>
<protein>
    <submittedName>
        <fullName evidence="1">Enamine/imine deaminase</fullName>
        <ecNumber evidence="1">3.5.4.-</ecNumber>
    </submittedName>
</protein>
<organism evidence="1 2">
    <name type="scientific">Serratia rubidaea</name>
    <name type="common">Serratia marinorubra</name>
    <dbReference type="NCBI Taxonomy" id="61652"/>
    <lineage>
        <taxon>Bacteria</taxon>
        <taxon>Pseudomonadati</taxon>
        <taxon>Pseudomonadota</taxon>
        <taxon>Gammaproteobacteria</taxon>
        <taxon>Enterobacterales</taxon>
        <taxon>Yersiniaceae</taxon>
        <taxon>Serratia</taxon>
    </lineage>
</organism>
<dbReference type="EMBL" id="LR134155">
    <property type="protein sequence ID" value="VEA73502.1"/>
    <property type="molecule type" value="Genomic_DNA"/>
</dbReference>
<dbReference type="InterPro" id="IPR006175">
    <property type="entry name" value="YjgF/YER057c/UK114"/>
</dbReference>
<keyword evidence="1" id="KW-0378">Hydrolase</keyword>
<dbReference type="GeneID" id="61765647"/>
<gene>
    <name evidence="1" type="primary">yabJ_3</name>
    <name evidence="1" type="ORF">NCTC9419_05135</name>
</gene>
<proteinExistence type="predicted"/>
<sequence>MSAPKRINYPFLTVPGGPYVHAVRHRDLLYVSGLTAFGGEAQGASAARQTQAVLQQLEAIARHEGGDLTGLIKLTIFLTDIADLPAVRPVLAEKLADALPACSLLAVSALFSADVNVEIEAVIAL</sequence>
<evidence type="ECO:0000313" key="1">
    <source>
        <dbReference type="EMBL" id="VEA73502.1"/>
    </source>
</evidence>
<dbReference type="GO" id="GO:0005829">
    <property type="term" value="C:cytosol"/>
    <property type="evidence" value="ECO:0007669"/>
    <property type="project" value="TreeGrafter"/>
</dbReference>
<dbReference type="PANTHER" id="PTHR11803:SF39">
    <property type="entry name" value="2-IMINOBUTANOATE_2-IMINOPROPANOATE DEAMINASE"/>
    <property type="match status" value="1"/>
</dbReference>
<dbReference type="Pfam" id="PF01042">
    <property type="entry name" value="Ribonuc_L-PSP"/>
    <property type="match status" value="1"/>
</dbReference>
<accession>A0A3S4HAD4</accession>
<dbReference type="CDD" id="cd00448">
    <property type="entry name" value="YjgF_YER057c_UK114_family"/>
    <property type="match status" value="1"/>
</dbReference>
<dbReference type="SUPFAM" id="SSF55298">
    <property type="entry name" value="YjgF-like"/>
    <property type="match status" value="1"/>
</dbReference>
<evidence type="ECO:0000313" key="2">
    <source>
        <dbReference type="Proteomes" id="UP000271603"/>
    </source>
</evidence>
<dbReference type="Gene3D" id="3.30.1330.40">
    <property type="entry name" value="RutC-like"/>
    <property type="match status" value="1"/>
</dbReference>
<dbReference type="PANTHER" id="PTHR11803">
    <property type="entry name" value="2-IMINOBUTANOATE/2-IMINOPROPANOATE DEAMINASE RIDA"/>
    <property type="match status" value="1"/>
</dbReference>
<dbReference type="EC" id="3.5.4.-" evidence="1"/>